<sequence length="311" mass="35898">MMVEGKPVIHVRSEQFSHVQERNSKLVVGSFVGRRPGFAYVRDVVTRLWKLKNSFIMRPYGDKMFTFEFQNEEDRSSVLEKGSFHVASQLVVIRPWKLFVETEGEELKTIPIWVLFKNFPMDLWDAKGFSMVGSSVGHPLFTEERQRTSYARICIEVDTKCKFPKETTIVLDQKKVVKIPIEYNWKPTRCMKCDVFGHYEKTCPKSKPMPKQNMWVQREKKEAERDNVEKEVLEKNIQPDAIESEVNIVESEGEKTSEEQALLPPVETQTLGSSGSSEISRLDIGEQTQKEQGKSSNEGEKIKDKQPAEEN</sequence>
<dbReference type="AlphaFoldDB" id="A0A7J6X9I7"/>
<dbReference type="PANTHER" id="PTHR31286:SF180">
    <property type="entry name" value="OS10G0362600 PROTEIN"/>
    <property type="match status" value="1"/>
</dbReference>
<feature type="compositionally biased region" description="Basic and acidic residues" evidence="1">
    <location>
        <begin position="280"/>
        <end position="311"/>
    </location>
</feature>
<proteinExistence type="predicted"/>
<dbReference type="Proteomes" id="UP000554482">
    <property type="component" value="Unassembled WGS sequence"/>
</dbReference>
<dbReference type="EMBL" id="JABWDY010004048">
    <property type="protein sequence ID" value="KAF5205455.1"/>
    <property type="molecule type" value="Genomic_DNA"/>
</dbReference>
<keyword evidence="4" id="KW-1185">Reference proteome</keyword>
<feature type="compositionally biased region" description="Polar residues" evidence="1">
    <location>
        <begin position="267"/>
        <end position="279"/>
    </location>
</feature>
<feature type="compositionally biased region" description="Basic and acidic residues" evidence="1">
    <location>
        <begin position="217"/>
        <end position="227"/>
    </location>
</feature>
<dbReference type="GO" id="GO:0003676">
    <property type="term" value="F:nucleic acid binding"/>
    <property type="evidence" value="ECO:0007669"/>
    <property type="project" value="InterPro"/>
</dbReference>
<evidence type="ECO:0000313" key="4">
    <source>
        <dbReference type="Proteomes" id="UP000554482"/>
    </source>
</evidence>
<name>A0A7J6X9I7_THATH</name>
<feature type="domain" description="DUF4283" evidence="2">
    <location>
        <begin position="20"/>
        <end position="100"/>
    </location>
</feature>
<dbReference type="SUPFAM" id="SSF57756">
    <property type="entry name" value="Retrovirus zinc finger-like domains"/>
    <property type="match status" value="1"/>
</dbReference>
<evidence type="ECO:0000259" key="2">
    <source>
        <dbReference type="Pfam" id="PF14111"/>
    </source>
</evidence>
<dbReference type="Pfam" id="PF14111">
    <property type="entry name" value="DUF4283"/>
    <property type="match status" value="1"/>
</dbReference>
<dbReference type="PANTHER" id="PTHR31286">
    <property type="entry name" value="GLYCINE-RICH CELL WALL STRUCTURAL PROTEIN 1.8-LIKE"/>
    <property type="match status" value="1"/>
</dbReference>
<evidence type="ECO:0000256" key="1">
    <source>
        <dbReference type="SAM" id="MobiDB-lite"/>
    </source>
</evidence>
<dbReference type="InterPro" id="IPR025558">
    <property type="entry name" value="DUF4283"/>
</dbReference>
<evidence type="ECO:0000313" key="3">
    <source>
        <dbReference type="EMBL" id="KAF5205455.1"/>
    </source>
</evidence>
<dbReference type="InterPro" id="IPR036875">
    <property type="entry name" value="Znf_CCHC_sf"/>
</dbReference>
<dbReference type="InterPro" id="IPR040256">
    <property type="entry name" value="At4g02000-like"/>
</dbReference>
<organism evidence="3 4">
    <name type="scientific">Thalictrum thalictroides</name>
    <name type="common">Rue-anemone</name>
    <name type="synonym">Anemone thalictroides</name>
    <dbReference type="NCBI Taxonomy" id="46969"/>
    <lineage>
        <taxon>Eukaryota</taxon>
        <taxon>Viridiplantae</taxon>
        <taxon>Streptophyta</taxon>
        <taxon>Embryophyta</taxon>
        <taxon>Tracheophyta</taxon>
        <taxon>Spermatophyta</taxon>
        <taxon>Magnoliopsida</taxon>
        <taxon>Ranunculales</taxon>
        <taxon>Ranunculaceae</taxon>
        <taxon>Thalictroideae</taxon>
        <taxon>Thalictrum</taxon>
    </lineage>
</organism>
<protein>
    <submittedName>
        <fullName evidence="3">Zinc knuckle (CCHC-type) family protein</fullName>
    </submittedName>
</protein>
<reference evidence="3 4" key="1">
    <citation type="submission" date="2020-06" db="EMBL/GenBank/DDBJ databases">
        <title>Transcriptomic and genomic resources for Thalictrum thalictroides and T. hernandezii: Facilitating candidate gene discovery in an emerging model plant lineage.</title>
        <authorList>
            <person name="Arias T."/>
            <person name="Riano-Pachon D.M."/>
            <person name="Di Stilio V.S."/>
        </authorList>
    </citation>
    <scope>NUCLEOTIDE SEQUENCE [LARGE SCALE GENOMIC DNA]</scope>
    <source>
        <strain evidence="4">cv. WT478/WT964</strain>
        <tissue evidence="3">Leaves</tissue>
    </source>
</reference>
<feature type="region of interest" description="Disordered" evidence="1">
    <location>
        <begin position="248"/>
        <end position="311"/>
    </location>
</feature>
<comment type="caution">
    <text evidence="3">The sequence shown here is derived from an EMBL/GenBank/DDBJ whole genome shotgun (WGS) entry which is preliminary data.</text>
</comment>
<gene>
    <name evidence="3" type="ORF">FRX31_004958</name>
</gene>
<accession>A0A7J6X9I7</accession>
<feature type="non-terminal residue" evidence="3">
    <location>
        <position position="311"/>
    </location>
</feature>
<dbReference type="GO" id="GO:0008270">
    <property type="term" value="F:zinc ion binding"/>
    <property type="evidence" value="ECO:0007669"/>
    <property type="project" value="InterPro"/>
</dbReference>
<feature type="region of interest" description="Disordered" evidence="1">
    <location>
        <begin position="207"/>
        <end position="227"/>
    </location>
</feature>
<dbReference type="OrthoDB" id="1939300at2759"/>